<keyword evidence="10" id="KW-0614">Plasmid</keyword>
<dbReference type="PANTHER" id="PTHR10322">
    <property type="entry name" value="DNA POLYMERASE CATALYTIC SUBUNIT"/>
    <property type="match status" value="1"/>
</dbReference>
<dbReference type="OrthoDB" id="52005at2"/>
<dbReference type="InterPro" id="IPR043502">
    <property type="entry name" value="DNA/RNA_pol_sf"/>
</dbReference>
<dbReference type="EMBL" id="CP001115">
    <property type="protein sequence ID" value="ACO47414.1"/>
    <property type="molecule type" value="Genomic_DNA"/>
</dbReference>
<evidence type="ECO:0000256" key="1">
    <source>
        <dbReference type="ARBA" id="ARBA00005755"/>
    </source>
</evidence>
<evidence type="ECO:0000256" key="3">
    <source>
        <dbReference type="ARBA" id="ARBA00022679"/>
    </source>
</evidence>
<dbReference type="InterPro" id="IPR023211">
    <property type="entry name" value="DNA_pol_palm_dom_sf"/>
</dbReference>
<evidence type="ECO:0000256" key="6">
    <source>
        <dbReference type="ARBA" id="ARBA00023125"/>
    </source>
</evidence>
<dbReference type="Pfam" id="PF00136">
    <property type="entry name" value="DNA_pol_B"/>
    <property type="match status" value="1"/>
</dbReference>
<dbReference type="InterPro" id="IPR006133">
    <property type="entry name" value="DNA-dir_DNA_pol_B_exonuc"/>
</dbReference>
<keyword evidence="3" id="KW-0808">Transferase</keyword>
<comment type="similarity">
    <text evidence="1">Belongs to the DNA polymerase type-B family.</text>
</comment>
<proteinExistence type="inferred from homology"/>
<dbReference type="Pfam" id="PF03104">
    <property type="entry name" value="DNA_pol_B_exo1"/>
    <property type="match status" value="1"/>
</dbReference>
<dbReference type="Gene3D" id="3.90.1600.10">
    <property type="entry name" value="Palm domain of DNA polymerase"/>
    <property type="match status" value="1"/>
</dbReference>
<dbReference type="SMART" id="SM00486">
    <property type="entry name" value="POLBc"/>
    <property type="match status" value="1"/>
</dbReference>
<evidence type="ECO:0000256" key="4">
    <source>
        <dbReference type="ARBA" id="ARBA00022695"/>
    </source>
</evidence>
<evidence type="ECO:0000313" key="11">
    <source>
        <dbReference type="Proteomes" id="UP000002208"/>
    </source>
</evidence>
<dbReference type="InterPro" id="IPR012337">
    <property type="entry name" value="RNaseH-like_sf"/>
</dbReference>
<dbReference type="GO" id="GO:0000166">
    <property type="term" value="F:nucleotide binding"/>
    <property type="evidence" value="ECO:0007669"/>
    <property type="project" value="InterPro"/>
</dbReference>
<keyword evidence="6" id="KW-0238">DNA-binding</keyword>
<dbReference type="PANTHER" id="PTHR10322:SF23">
    <property type="entry name" value="DNA POLYMERASE DELTA CATALYTIC SUBUNIT"/>
    <property type="match status" value="1"/>
</dbReference>
<accession>C1D1X5</accession>
<keyword evidence="11" id="KW-1185">Reference proteome</keyword>
<evidence type="ECO:0000256" key="7">
    <source>
        <dbReference type="ARBA" id="ARBA00049244"/>
    </source>
</evidence>
<comment type="catalytic activity">
    <reaction evidence="7">
        <text>DNA(n) + a 2'-deoxyribonucleoside 5'-triphosphate = DNA(n+1) + diphosphate</text>
        <dbReference type="Rhea" id="RHEA:22508"/>
        <dbReference type="Rhea" id="RHEA-COMP:17339"/>
        <dbReference type="Rhea" id="RHEA-COMP:17340"/>
        <dbReference type="ChEBI" id="CHEBI:33019"/>
        <dbReference type="ChEBI" id="CHEBI:61560"/>
        <dbReference type="ChEBI" id="CHEBI:173112"/>
        <dbReference type="EC" id="2.7.7.7"/>
    </reaction>
</comment>
<evidence type="ECO:0000256" key="2">
    <source>
        <dbReference type="ARBA" id="ARBA00012417"/>
    </source>
</evidence>
<dbReference type="GO" id="GO:0003677">
    <property type="term" value="F:DNA binding"/>
    <property type="evidence" value="ECO:0007669"/>
    <property type="project" value="UniProtKB-KW"/>
</dbReference>
<dbReference type="RefSeq" id="WP_012694539.1">
    <property type="nucleotide sequence ID" value="NC_012527.1"/>
</dbReference>
<dbReference type="InterPro" id="IPR006134">
    <property type="entry name" value="DNA-dir_DNA_pol_B_multi_dom"/>
</dbReference>
<evidence type="ECO:0000259" key="8">
    <source>
        <dbReference type="Pfam" id="PF00136"/>
    </source>
</evidence>
<keyword evidence="4" id="KW-0548">Nucleotidyltransferase</keyword>
<dbReference type="SUPFAM" id="SSF56672">
    <property type="entry name" value="DNA/RNA polymerases"/>
    <property type="match status" value="1"/>
</dbReference>
<keyword evidence="5 10" id="KW-0239">DNA-directed DNA polymerase</keyword>
<dbReference type="HOGENOM" id="CLU_000203_6_1_0"/>
<geneLocation type="plasmid" evidence="11">
    <name>pDeide1</name>
</geneLocation>
<dbReference type="Gene3D" id="3.30.420.10">
    <property type="entry name" value="Ribonuclease H-like superfamily/Ribonuclease H"/>
    <property type="match status" value="1"/>
</dbReference>
<dbReference type="EC" id="2.7.7.7" evidence="2"/>
<gene>
    <name evidence="10" type="primary">polB</name>
    <name evidence="10" type="ordered locus">Deide_1p00180</name>
</gene>
<protein>
    <recommendedName>
        <fullName evidence="2">DNA-directed DNA polymerase</fullName>
        <ecNumber evidence="2">2.7.7.7</ecNumber>
    </recommendedName>
</protein>
<sequence>MPELPDATLSGHDPTPGIVSVHATMNGQALVWRRTPDGVILERDSFRPWVYARNLDDLQHLGEQLSVDDAAAPLSVETLQGPPGSYRYLLTARDGRTLHQAILYGSRLRRAPASRIQDLGYIAPGVTEQYLMASGRTYFKGLQYDDLHRLQFDLETTSLTPDTGRIFMIAVRDTRGLRTLLEARRPAQEADMIRSLVQLIRERDPDVIENHNIHRFDLPFLHYRAQVHGIPLNFGRTGGTPEIWQVSDGSRQQWLCSGREIMDTLDAVRRLGLPSAGLKAAAQHFGLAPEGRVYLEGSAIVDTYRDDPNTVRRYAHQDVEEVDALSRKVLASSFALARMAPRPFHRLPTAGPATGVLEPMLIRAYLRARAALPARESAVEEPHRGGAVHLFVEGVINHVVKADVASMYPSLIRSERIGPARDHLGVFLHLMDRLTALRLEHKAAARRGESGEHDAMQSAMKLIVNAGYGYLGAGRLSLFADRAAADRVTKRGREVLATVLRGLKQRGVTLIEADTDGVYFATPSAWSEHEARALISEVSGLLPAGVTLEFDGRAQAMLSHEVKNYALLRYDGTLDVSGAAFESSRSEEYGRGFLQRALTYLLKGDVAGVHRTFQDTMTALETRQFRNEDVARRVRMTKSMEAYRLSREARKDSVYEALLASGYSWQVGDRIRVYHRSAQGLRVLENPLDCDYDIRHYTGQLLTGYASRLRKAFRPEEFTQVFPQGHQPGLFDLPLHAIHTIWRPVVAPEVVLGEPDPDFNPKQGR</sequence>
<organism evidence="10 11">
    <name type="scientific">Deinococcus deserti (strain DSM 17065 / CIP 109153 / LMG 22923 / VCD115)</name>
    <dbReference type="NCBI Taxonomy" id="546414"/>
    <lineage>
        <taxon>Bacteria</taxon>
        <taxon>Thermotogati</taxon>
        <taxon>Deinococcota</taxon>
        <taxon>Deinococci</taxon>
        <taxon>Deinococcales</taxon>
        <taxon>Deinococcaceae</taxon>
        <taxon>Deinococcus</taxon>
    </lineage>
</organism>
<name>C1D1X5_DEIDV</name>
<reference evidence="10 11" key="1">
    <citation type="journal article" date="2009" name="PLoS Genet.">
        <title>Alliance of proteomics and genomics to unravel the specificities of Sahara bacterium Deinococcus deserti.</title>
        <authorList>
            <person name="de Groot A."/>
            <person name="Dulermo R."/>
            <person name="Ortet P."/>
            <person name="Blanchard L."/>
            <person name="Guerin P."/>
            <person name="Fernandez B."/>
            <person name="Vacherie B."/>
            <person name="Dossat C."/>
            <person name="Jolivet E."/>
            <person name="Siguier P."/>
            <person name="Chandler M."/>
            <person name="Barakat M."/>
            <person name="Dedieu A."/>
            <person name="Barbe V."/>
            <person name="Heulin T."/>
            <person name="Sommer S."/>
            <person name="Achouak W."/>
            <person name="Armengaud J."/>
        </authorList>
    </citation>
    <scope>NUCLEOTIDE SEQUENCE [LARGE SCALE GENOMIC DNA]</scope>
    <source>
        <strain evidence="11">DSM 17065 / CIP 109153 / LMG 22923 / VCD115</strain>
        <plasmid evidence="11">pDeide1</plasmid>
    </source>
</reference>
<evidence type="ECO:0000313" key="10">
    <source>
        <dbReference type="EMBL" id="ACO47414.1"/>
    </source>
</evidence>
<dbReference type="AlphaFoldDB" id="C1D1X5"/>
<evidence type="ECO:0000256" key="5">
    <source>
        <dbReference type="ARBA" id="ARBA00022932"/>
    </source>
</evidence>
<dbReference type="InterPro" id="IPR050240">
    <property type="entry name" value="DNA_pol_type-B"/>
</dbReference>
<dbReference type="KEGG" id="ddr:Deide_1p00180"/>
<evidence type="ECO:0000259" key="9">
    <source>
        <dbReference type="Pfam" id="PF03104"/>
    </source>
</evidence>
<feature type="domain" description="DNA-directed DNA polymerase family B multifunctional" evidence="8">
    <location>
        <begin position="438"/>
        <end position="672"/>
    </location>
</feature>
<dbReference type="SUPFAM" id="SSF53098">
    <property type="entry name" value="Ribonuclease H-like"/>
    <property type="match status" value="1"/>
</dbReference>
<dbReference type="InterPro" id="IPR036397">
    <property type="entry name" value="RNaseH_sf"/>
</dbReference>
<feature type="domain" description="DNA-directed DNA polymerase family B exonuclease" evidence="9">
    <location>
        <begin position="187"/>
        <end position="279"/>
    </location>
</feature>
<dbReference type="InterPro" id="IPR006172">
    <property type="entry name" value="DNA-dir_DNA_pol_B"/>
</dbReference>
<dbReference type="GO" id="GO:0003887">
    <property type="term" value="F:DNA-directed DNA polymerase activity"/>
    <property type="evidence" value="ECO:0007669"/>
    <property type="project" value="UniProtKB-KW"/>
</dbReference>
<dbReference type="Proteomes" id="UP000002208">
    <property type="component" value="Plasmid 1"/>
</dbReference>